<dbReference type="PANTHER" id="PTHR46696:SF1">
    <property type="entry name" value="CYTOCHROME P450 YJIB-RELATED"/>
    <property type="match status" value="1"/>
</dbReference>
<gene>
    <name evidence="3" type="ORF">LZC94_30630</name>
</gene>
<evidence type="ECO:0000256" key="2">
    <source>
        <dbReference type="RuleBase" id="RU000461"/>
    </source>
</evidence>
<dbReference type="PRINTS" id="PR00359">
    <property type="entry name" value="BP450"/>
</dbReference>
<organism evidence="3 4">
    <name type="scientific">Pendulispora albinea</name>
    <dbReference type="NCBI Taxonomy" id="2741071"/>
    <lineage>
        <taxon>Bacteria</taxon>
        <taxon>Pseudomonadati</taxon>
        <taxon>Myxococcota</taxon>
        <taxon>Myxococcia</taxon>
        <taxon>Myxococcales</taxon>
        <taxon>Sorangiineae</taxon>
        <taxon>Pendulisporaceae</taxon>
        <taxon>Pendulispora</taxon>
    </lineage>
</organism>
<dbReference type="SUPFAM" id="SSF48264">
    <property type="entry name" value="Cytochrome P450"/>
    <property type="match status" value="1"/>
</dbReference>
<reference evidence="3 4" key="1">
    <citation type="submission" date="2021-12" db="EMBL/GenBank/DDBJ databases">
        <title>Discovery of the Pendulisporaceae a myxobacterial family with distinct sporulation behavior and unique specialized metabolism.</title>
        <authorList>
            <person name="Garcia R."/>
            <person name="Popoff A."/>
            <person name="Bader C.D."/>
            <person name="Loehr J."/>
            <person name="Walesch S."/>
            <person name="Walt C."/>
            <person name="Boldt J."/>
            <person name="Bunk B."/>
            <person name="Haeckl F.J.F.P.J."/>
            <person name="Gunesch A.P."/>
            <person name="Birkelbach J."/>
            <person name="Nuebel U."/>
            <person name="Pietschmann T."/>
            <person name="Bach T."/>
            <person name="Mueller R."/>
        </authorList>
    </citation>
    <scope>NUCLEOTIDE SEQUENCE [LARGE SCALE GENOMIC DNA]</scope>
    <source>
        <strain evidence="3 4">MSr11954</strain>
    </source>
</reference>
<keyword evidence="2" id="KW-0408">Iron</keyword>
<dbReference type="RefSeq" id="WP_394821813.1">
    <property type="nucleotide sequence ID" value="NZ_CP089984.1"/>
</dbReference>
<dbReference type="InterPro" id="IPR036396">
    <property type="entry name" value="Cyt_P450_sf"/>
</dbReference>
<comment type="similarity">
    <text evidence="1 2">Belongs to the cytochrome P450 family.</text>
</comment>
<keyword evidence="4" id="KW-1185">Reference proteome</keyword>
<dbReference type="CDD" id="cd20625">
    <property type="entry name" value="CYP164-like"/>
    <property type="match status" value="1"/>
</dbReference>
<dbReference type="InterPro" id="IPR002397">
    <property type="entry name" value="Cyt_P450_B"/>
</dbReference>
<evidence type="ECO:0000256" key="1">
    <source>
        <dbReference type="ARBA" id="ARBA00010617"/>
    </source>
</evidence>
<dbReference type="InterPro" id="IPR017972">
    <property type="entry name" value="Cyt_P450_CS"/>
</dbReference>
<dbReference type="Pfam" id="PF00067">
    <property type="entry name" value="p450"/>
    <property type="match status" value="1"/>
</dbReference>
<dbReference type="InterPro" id="IPR001128">
    <property type="entry name" value="Cyt_P450"/>
</dbReference>
<dbReference type="EMBL" id="CP089984">
    <property type="protein sequence ID" value="WXB12197.1"/>
    <property type="molecule type" value="Genomic_DNA"/>
</dbReference>
<sequence>MILNDVDPFAREILDDPYPFYARVREASPCLFIERYSYYMVARYDDVVAAAKNHAVFSSTGGVGLEWNQRPMMPMYDPPEHTRLRRLVAKYFAPRAVDVLADRIAMFAEKALDGLLEAGRGDLVADVAEPLALGVIADVMGVPDADRGSFRKWADNVMADLSQGLSPEAAARAEASRKEFIAYLKALAQERRVRPRPGATDVITMLVAANQAEALTPFEVTAFCVLLLVAGFEPAVNGIANTALAFLEHPDEARKVARNPALLPSAIEEALRYDTPVQAFFRNTLSDTEISGVRVPKGSKVMIHFASANRDPQRFQDADRFRVDRNRDPDGGAVSFGAGVHYCLGAPLARLQLNTLAPLVLRRISGAHLDGPLERASTLLFRGLRHLPVAVSRRSASF</sequence>
<keyword evidence="2" id="KW-0503">Monooxygenase</keyword>
<protein>
    <submittedName>
        <fullName evidence="3">Cytochrome P450</fullName>
    </submittedName>
</protein>
<dbReference type="Gene3D" id="1.10.630.10">
    <property type="entry name" value="Cytochrome P450"/>
    <property type="match status" value="1"/>
</dbReference>
<keyword evidence="2" id="KW-0349">Heme</keyword>
<evidence type="ECO:0000313" key="4">
    <source>
        <dbReference type="Proteomes" id="UP001370348"/>
    </source>
</evidence>
<dbReference type="PROSITE" id="PS00086">
    <property type="entry name" value="CYTOCHROME_P450"/>
    <property type="match status" value="1"/>
</dbReference>
<evidence type="ECO:0000313" key="3">
    <source>
        <dbReference type="EMBL" id="WXB12197.1"/>
    </source>
</evidence>
<name>A0ABZ2LN44_9BACT</name>
<keyword evidence="2" id="KW-0560">Oxidoreductase</keyword>
<proteinExistence type="inferred from homology"/>
<keyword evidence="2" id="KW-0479">Metal-binding</keyword>
<dbReference type="PANTHER" id="PTHR46696">
    <property type="entry name" value="P450, PUTATIVE (EUROFUNG)-RELATED"/>
    <property type="match status" value="1"/>
</dbReference>
<accession>A0ABZ2LN44</accession>
<dbReference type="Proteomes" id="UP001370348">
    <property type="component" value="Chromosome"/>
</dbReference>